<sequence length="466" mass="54771">MILSRMIYLQKILRQDSYNDEGNGSFKMSDLVSVVVTCYNHEQYIRQCLESIEHQTYQKIELLIFNDGSTDSSSQVIEDFLSKTSLSKVSYYYHDNMGLVRTRNCAFDYITGDFLLFVDSDNYLTADYIEQLLLTAYKTEGDIIYTRLVNPDTNMNVLDLKPFSLPDLFKSNFIDSCSLIRRSIIGSIRYDDYLNGKRLEDFDFFLALIVHHQARPVPCDTTFFYYRVLDDSMSGQARDLMLKYYQAYVHILDKYIDSHPAEVRAASELHFSHQLQLAYYNQKIKIYYREKSSSFSEDNVLIYDLHQVGEVSFQLSENITDLRIDLSDIPSFYKRVSVVEADSGVEVEPTYSNGIFLESYLLFKDYDPQLYYDISSTNKRSFILSYEMFNVSDVSSSDYVVKELADMIQRLQDDVKKFSEDYDKLLEKCQLYRNELEEMTSRYQAVITSRRWTIPTKIIDLFRRNK</sequence>
<keyword evidence="1" id="KW-0175">Coiled coil</keyword>
<dbReference type="CDD" id="cd00761">
    <property type="entry name" value="Glyco_tranf_GTA_type"/>
    <property type="match status" value="1"/>
</dbReference>
<feature type="domain" description="Glycosyltransferase 2-like" evidence="2">
    <location>
        <begin position="33"/>
        <end position="151"/>
    </location>
</feature>
<dbReference type="AlphaFoldDB" id="A0A4Y9FPI2"/>
<dbReference type="InterPro" id="IPR001173">
    <property type="entry name" value="Glyco_trans_2-like"/>
</dbReference>
<reference evidence="3 4" key="1">
    <citation type="submission" date="2019-03" db="EMBL/GenBank/DDBJ databases">
        <title>Diversity of the mouse oral microbiome.</title>
        <authorList>
            <person name="Joseph S."/>
            <person name="Aduse-Opoku J."/>
            <person name="Curtis M."/>
            <person name="Wade W."/>
            <person name="Hashim A."/>
        </authorList>
    </citation>
    <scope>NUCLEOTIDE SEQUENCE [LARGE SCALE GENOMIC DNA]</scope>
    <source>
        <strain evidence="3 4">HT4</strain>
    </source>
</reference>
<comment type="caution">
    <text evidence="3">The sequence shown here is derived from an EMBL/GenBank/DDBJ whole genome shotgun (WGS) entry which is preliminary data.</text>
</comment>
<dbReference type="Gene3D" id="3.90.550.10">
    <property type="entry name" value="Spore Coat Polysaccharide Biosynthesis Protein SpsA, Chain A"/>
    <property type="match status" value="1"/>
</dbReference>
<accession>A0A4Y9FPI2</accession>
<dbReference type="PANTHER" id="PTHR22916:SF3">
    <property type="entry name" value="UDP-GLCNAC:BETAGAL BETA-1,3-N-ACETYLGLUCOSAMINYLTRANSFERASE-LIKE PROTEIN 1"/>
    <property type="match status" value="1"/>
</dbReference>
<feature type="coiled-coil region" evidence="1">
    <location>
        <begin position="401"/>
        <end position="442"/>
    </location>
</feature>
<gene>
    <name evidence="3" type="ORF">E4U01_03770</name>
</gene>
<protein>
    <submittedName>
        <fullName evidence="3">Glycosyltransferase family 2 protein</fullName>
    </submittedName>
</protein>
<name>A0A4Y9FPI2_STRAI</name>
<organism evidence="3 4">
    <name type="scientific">Streptococcus acidominimus</name>
    <dbReference type="NCBI Taxonomy" id="1326"/>
    <lineage>
        <taxon>Bacteria</taxon>
        <taxon>Bacillati</taxon>
        <taxon>Bacillota</taxon>
        <taxon>Bacilli</taxon>
        <taxon>Lactobacillales</taxon>
        <taxon>Streptococcaceae</taxon>
        <taxon>Streptococcus</taxon>
    </lineage>
</organism>
<evidence type="ECO:0000256" key="1">
    <source>
        <dbReference type="SAM" id="Coils"/>
    </source>
</evidence>
<dbReference type="EMBL" id="SPQA01000009">
    <property type="protein sequence ID" value="TFU31071.1"/>
    <property type="molecule type" value="Genomic_DNA"/>
</dbReference>
<evidence type="ECO:0000313" key="3">
    <source>
        <dbReference type="EMBL" id="TFU31071.1"/>
    </source>
</evidence>
<dbReference type="GO" id="GO:0016758">
    <property type="term" value="F:hexosyltransferase activity"/>
    <property type="evidence" value="ECO:0007669"/>
    <property type="project" value="UniProtKB-ARBA"/>
</dbReference>
<proteinExistence type="predicted"/>
<dbReference type="PANTHER" id="PTHR22916">
    <property type="entry name" value="GLYCOSYLTRANSFERASE"/>
    <property type="match status" value="1"/>
</dbReference>
<dbReference type="InterPro" id="IPR029044">
    <property type="entry name" value="Nucleotide-diphossugar_trans"/>
</dbReference>
<evidence type="ECO:0000313" key="4">
    <source>
        <dbReference type="Proteomes" id="UP000297747"/>
    </source>
</evidence>
<dbReference type="SUPFAM" id="SSF53448">
    <property type="entry name" value="Nucleotide-diphospho-sugar transferases"/>
    <property type="match status" value="1"/>
</dbReference>
<dbReference type="Proteomes" id="UP000297747">
    <property type="component" value="Unassembled WGS sequence"/>
</dbReference>
<dbReference type="Pfam" id="PF00535">
    <property type="entry name" value="Glycos_transf_2"/>
    <property type="match status" value="1"/>
</dbReference>
<evidence type="ECO:0000259" key="2">
    <source>
        <dbReference type="Pfam" id="PF00535"/>
    </source>
</evidence>
<keyword evidence="3" id="KW-0808">Transferase</keyword>